<reference evidence="1" key="2">
    <citation type="journal article" date="2015" name="Data Brief">
        <title>Shoot transcriptome of the giant reed, Arundo donax.</title>
        <authorList>
            <person name="Barrero R.A."/>
            <person name="Guerrero F.D."/>
            <person name="Moolhuijzen P."/>
            <person name="Goolsby J.A."/>
            <person name="Tidwell J."/>
            <person name="Bellgard S.E."/>
            <person name="Bellgard M.I."/>
        </authorList>
    </citation>
    <scope>NUCLEOTIDE SEQUENCE</scope>
    <source>
        <tissue evidence="1">Shoot tissue taken approximately 20 cm above the soil surface</tissue>
    </source>
</reference>
<sequence length="31" mass="3950">MNCQYFLLFFTNKFREILLSKYQYIIILIWS</sequence>
<proteinExistence type="predicted"/>
<name>A0A0A9C5W9_ARUDO</name>
<accession>A0A0A9C5W9</accession>
<reference evidence="1" key="1">
    <citation type="submission" date="2014-09" db="EMBL/GenBank/DDBJ databases">
        <authorList>
            <person name="Magalhaes I.L.F."/>
            <person name="Oliveira U."/>
            <person name="Santos F.R."/>
            <person name="Vidigal T.H.D.A."/>
            <person name="Brescovit A.D."/>
            <person name="Santos A.J."/>
        </authorList>
    </citation>
    <scope>NUCLEOTIDE SEQUENCE</scope>
    <source>
        <tissue evidence="1">Shoot tissue taken approximately 20 cm above the soil surface</tissue>
    </source>
</reference>
<protein>
    <submittedName>
        <fullName evidence="1">Uncharacterized protein</fullName>
    </submittedName>
</protein>
<evidence type="ECO:0000313" key="1">
    <source>
        <dbReference type="EMBL" id="JAD70966.1"/>
    </source>
</evidence>
<dbReference type="AlphaFoldDB" id="A0A0A9C5W9"/>
<dbReference type="EMBL" id="GBRH01226929">
    <property type="protein sequence ID" value="JAD70966.1"/>
    <property type="molecule type" value="Transcribed_RNA"/>
</dbReference>
<organism evidence="1">
    <name type="scientific">Arundo donax</name>
    <name type="common">Giant reed</name>
    <name type="synonym">Donax arundinaceus</name>
    <dbReference type="NCBI Taxonomy" id="35708"/>
    <lineage>
        <taxon>Eukaryota</taxon>
        <taxon>Viridiplantae</taxon>
        <taxon>Streptophyta</taxon>
        <taxon>Embryophyta</taxon>
        <taxon>Tracheophyta</taxon>
        <taxon>Spermatophyta</taxon>
        <taxon>Magnoliopsida</taxon>
        <taxon>Liliopsida</taxon>
        <taxon>Poales</taxon>
        <taxon>Poaceae</taxon>
        <taxon>PACMAD clade</taxon>
        <taxon>Arundinoideae</taxon>
        <taxon>Arundineae</taxon>
        <taxon>Arundo</taxon>
    </lineage>
</organism>